<accession>A0A6J4SMD7</accession>
<keyword evidence="6" id="KW-0378">Hydrolase</keyword>
<dbReference type="PRINTS" id="PR00377">
    <property type="entry name" value="IMPHPHTASES"/>
</dbReference>
<feature type="binding site" evidence="5">
    <location>
        <position position="99"/>
    </location>
    <ligand>
        <name>Mg(2+)</name>
        <dbReference type="ChEBI" id="CHEBI:18420"/>
        <label>1</label>
        <note>catalytic</note>
    </ligand>
</feature>
<dbReference type="GO" id="GO:0006020">
    <property type="term" value="P:inositol metabolic process"/>
    <property type="evidence" value="ECO:0007669"/>
    <property type="project" value="TreeGrafter"/>
</dbReference>
<dbReference type="PANTHER" id="PTHR20854:SF4">
    <property type="entry name" value="INOSITOL-1-MONOPHOSPHATASE-RELATED"/>
    <property type="match status" value="1"/>
</dbReference>
<keyword evidence="3 5" id="KW-0479">Metal-binding</keyword>
<dbReference type="Gene3D" id="3.30.540.10">
    <property type="entry name" value="Fructose-1,6-Bisphosphatase, subunit A, domain 1"/>
    <property type="match status" value="1"/>
</dbReference>
<evidence type="ECO:0000256" key="5">
    <source>
        <dbReference type="PIRSR" id="PIRSR600760-2"/>
    </source>
</evidence>
<evidence type="ECO:0000256" key="3">
    <source>
        <dbReference type="ARBA" id="ARBA00022723"/>
    </source>
</evidence>
<evidence type="ECO:0000256" key="1">
    <source>
        <dbReference type="ARBA" id="ARBA00001033"/>
    </source>
</evidence>
<feature type="binding site" evidence="5">
    <location>
        <position position="236"/>
    </location>
    <ligand>
        <name>Mg(2+)</name>
        <dbReference type="ChEBI" id="CHEBI:18420"/>
        <label>1</label>
        <note>catalytic</note>
    </ligand>
</feature>
<dbReference type="GO" id="GO:0007165">
    <property type="term" value="P:signal transduction"/>
    <property type="evidence" value="ECO:0007669"/>
    <property type="project" value="TreeGrafter"/>
</dbReference>
<dbReference type="AlphaFoldDB" id="A0A6J4SMD7"/>
<keyword evidence="4 5" id="KW-0460">Magnesium</keyword>
<dbReference type="Pfam" id="PF00459">
    <property type="entry name" value="Inositol_P"/>
    <property type="match status" value="1"/>
</dbReference>
<dbReference type="SUPFAM" id="SSF56655">
    <property type="entry name" value="Carbohydrate phosphatase"/>
    <property type="match status" value="1"/>
</dbReference>
<dbReference type="GO" id="GO:0008934">
    <property type="term" value="F:inositol monophosphate 1-phosphatase activity"/>
    <property type="evidence" value="ECO:0007669"/>
    <property type="project" value="TreeGrafter"/>
</dbReference>
<organism evidence="6">
    <name type="scientific">uncultured Solirubrobacterales bacterium</name>
    <dbReference type="NCBI Taxonomy" id="768556"/>
    <lineage>
        <taxon>Bacteria</taxon>
        <taxon>Bacillati</taxon>
        <taxon>Actinomycetota</taxon>
        <taxon>Thermoleophilia</taxon>
        <taxon>Solirubrobacterales</taxon>
        <taxon>environmental samples</taxon>
    </lineage>
</organism>
<name>A0A6J4SMD7_9ACTN</name>
<dbReference type="GO" id="GO:0046872">
    <property type="term" value="F:metal ion binding"/>
    <property type="evidence" value="ECO:0007669"/>
    <property type="project" value="UniProtKB-KW"/>
</dbReference>
<gene>
    <name evidence="6" type="ORF">AVDCRST_MAG45-1098</name>
</gene>
<comment type="cofactor">
    <cofactor evidence="5">
        <name>Mg(2+)</name>
        <dbReference type="ChEBI" id="CHEBI:18420"/>
    </cofactor>
</comment>
<dbReference type="InterPro" id="IPR020550">
    <property type="entry name" value="Inositol_monophosphatase_CS"/>
</dbReference>
<dbReference type="PANTHER" id="PTHR20854">
    <property type="entry name" value="INOSITOL MONOPHOSPHATASE"/>
    <property type="match status" value="1"/>
</dbReference>
<dbReference type="PROSITE" id="PS00630">
    <property type="entry name" value="IMP_2"/>
    <property type="match status" value="1"/>
</dbReference>
<dbReference type="InterPro" id="IPR000760">
    <property type="entry name" value="Inositol_monophosphatase-like"/>
</dbReference>
<dbReference type="EC" id="3.1.3.25" evidence="2"/>
<evidence type="ECO:0000256" key="2">
    <source>
        <dbReference type="ARBA" id="ARBA00013106"/>
    </source>
</evidence>
<feature type="binding site" evidence="5">
    <location>
        <position position="100"/>
    </location>
    <ligand>
        <name>Mg(2+)</name>
        <dbReference type="ChEBI" id="CHEBI:18420"/>
        <label>1</label>
        <note>catalytic</note>
    </ligand>
</feature>
<evidence type="ECO:0000256" key="4">
    <source>
        <dbReference type="ARBA" id="ARBA00022842"/>
    </source>
</evidence>
<proteinExistence type="predicted"/>
<comment type="catalytic activity">
    <reaction evidence="1">
        <text>a myo-inositol phosphate + H2O = myo-inositol + phosphate</text>
        <dbReference type="Rhea" id="RHEA:24056"/>
        <dbReference type="ChEBI" id="CHEBI:15377"/>
        <dbReference type="ChEBI" id="CHEBI:17268"/>
        <dbReference type="ChEBI" id="CHEBI:43474"/>
        <dbReference type="ChEBI" id="CHEBI:84139"/>
        <dbReference type="EC" id="3.1.3.25"/>
    </reaction>
</comment>
<feature type="binding site" evidence="5">
    <location>
        <position position="97"/>
    </location>
    <ligand>
        <name>Mg(2+)</name>
        <dbReference type="ChEBI" id="CHEBI:18420"/>
        <label>1</label>
        <note>catalytic</note>
    </ligand>
</feature>
<dbReference type="GO" id="GO:0046854">
    <property type="term" value="P:phosphatidylinositol phosphate biosynthetic process"/>
    <property type="evidence" value="ECO:0007669"/>
    <property type="project" value="InterPro"/>
</dbReference>
<protein>
    <recommendedName>
        <fullName evidence="2">inositol-phosphate phosphatase</fullName>
        <ecNumber evidence="2">3.1.3.25</ecNumber>
    </recommendedName>
</protein>
<feature type="binding site" evidence="5">
    <location>
        <position position="79"/>
    </location>
    <ligand>
        <name>Mg(2+)</name>
        <dbReference type="ChEBI" id="CHEBI:18420"/>
        <label>1</label>
        <note>catalytic</note>
    </ligand>
</feature>
<dbReference type="EMBL" id="CADCVU010000094">
    <property type="protein sequence ID" value="CAA9497772.1"/>
    <property type="molecule type" value="Genomic_DNA"/>
</dbReference>
<sequence>MTTPTEPDRTLDIDWLGLCRRATTGVRDALESYPTPAERALTTGRGEGGDLALAMDRAAEDAIFAELEALSLGLTAVSEERGHIAVNGGGPVHVVVDPIDGSLNAKRRLPFHCLSIAVASGPTMEEVEFGYIAELAGGAGASTAASGGEWWASRGEGAFADGARLAVTDRPEEARDIEVLAIESANPRIVAANAEAIAATGAHRLRALGAIALALCLVAGGRADAMASLAPCRSVDAAAGQLIVREAGGVAVFPDAQDSDGRTSLDLSMRSRVLAAWRRSELDILLEALGGRAERA</sequence>
<evidence type="ECO:0000313" key="6">
    <source>
        <dbReference type="EMBL" id="CAA9497772.1"/>
    </source>
</evidence>
<reference evidence="6" key="1">
    <citation type="submission" date="2020-02" db="EMBL/GenBank/DDBJ databases">
        <authorList>
            <person name="Meier V. D."/>
        </authorList>
    </citation>
    <scope>NUCLEOTIDE SEQUENCE</scope>
    <source>
        <strain evidence="6">AVDCRST_MAG45</strain>
    </source>
</reference>
<dbReference type="Gene3D" id="3.40.190.80">
    <property type="match status" value="1"/>
</dbReference>